<evidence type="ECO:0000256" key="4">
    <source>
        <dbReference type="SAM" id="MobiDB-lite"/>
    </source>
</evidence>
<dbReference type="GO" id="GO:0008270">
    <property type="term" value="F:zinc ion binding"/>
    <property type="evidence" value="ECO:0007669"/>
    <property type="project" value="InterPro"/>
</dbReference>
<dbReference type="Pfam" id="PF00172">
    <property type="entry name" value="Zn_clus"/>
    <property type="match status" value="1"/>
</dbReference>
<keyword evidence="7" id="KW-1185">Reference proteome</keyword>
<dbReference type="SMART" id="SM00066">
    <property type="entry name" value="GAL4"/>
    <property type="match status" value="1"/>
</dbReference>
<dbReference type="PANTHER" id="PTHR31001">
    <property type="entry name" value="UNCHARACTERIZED TRANSCRIPTIONAL REGULATORY PROTEIN"/>
    <property type="match status" value="1"/>
</dbReference>
<evidence type="ECO:0000256" key="2">
    <source>
        <dbReference type="ARBA" id="ARBA00022723"/>
    </source>
</evidence>
<feature type="compositionally biased region" description="Polar residues" evidence="4">
    <location>
        <begin position="1"/>
        <end position="17"/>
    </location>
</feature>
<dbReference type="SUPFAM" id="SSF57701">
    <property type="entry name" value="Zn2/Cys6 DNA-binding domain"/>
    <property type="match status" value="1"/>
</dbReference>
<accession>A0A6A6WXI9</accession>
<protein>
    <recommendedName>
        <fullName evidence="5">Zn(2)-C6 fungal-type domain-containing protein</fullName>
    </recommendedName>
</protein>
<dbReference type="InterPro" id="IPR001138">
    <property type="entry name" value="Zn2Cys6_DnaBD"/>
</dbReference>
<evidence type="ECO:0000313" key="6">
    <source>
        <dbReference type="EMBL" id="KAF2788614.1"/>
    </source>
</evidence>
<gene>
    <name evidence="6" type="ORF">K505DRAFT_255135</name>
</gene>
<evidence type="ECO:0000256" key="3">
    <source>
        <dbReference type="ARBA" id="ARBA00023242"/>
    </source>
</evidence>
<dbReference type="GO" id="GO:0006351">
    <property type="term" value="P:DNA-templated transcription"/>
    <property type="evidence" value="ECO:0007669"/>
    <property type="project" value="InterPro"/>
</dbReference>
<dbReference type="PROSITE" id="PS50048">
    <property type="entry name" value="ZN2_CY6_FUNGAL_2"/>
    <property type="match status" value="1"/>
</dbReference>
<dbReference type="Pfam" id="PF04082">
    <property type="entry name" value="Fungal_trans"/>
    <property type="match status" value="1"/>
</dbReference>
<keyword evidence="2" id="KW-0479">Metal-binding</keyword>
<evidence type="ECO:0000259" key="5">
    <source>
        <dbReference type="PROSITE" id="PS50048"/>
    </source>
</evidence>
<dbReference type="PANTHER" id="PTHR31001:SF49">
    <property type="entry name" value="ZN(II)2CYS6 TRANSCRIPTION FACTOR (EUROFUNG)"/>
    <property type="match status" value="1"/>
</dbReference>
<dbReference type="GO" id="GO:0000981">
    <property type="term" value="F:DNA-binding transcription factor activity, RNA polymerase II-specific"/>
    <property type="evidence" value="ECO:0007669"/>
    <property type="project" value="InterPro"/>
</dbReference>
<feature type="compositionally biased region" description="Polar residues" evidence="4">
    <location>
        <begin position="116"/>
        <end position="128"/>
    </location>
</feature>
<keyword evidence="3" id="KW-0539">Nucleus</keyword>
<feature type="region of interest" description="Disordered" evidence="4">
    <location>
        <begin position="1"/>
        <end position="29"/>
    </location>
</feature>
<dbReference type="CDD" id="cd00067">
    <property type="entry name" value="GAL4"/>
    <property type="match status" value="1"/>
</dbReference>
<feature type="domain" description="Zn(2)-C6 fungal-type" evidence="5">
    <location>
        <begin position="38"/>
        <end position="70"/>
    </location>
</feature>
<dbReference type="GO" id="GO:0003677">
    <property type="term" value="F:DNA binding"/>
    <property type="evidence" value="ECO:0007669"/>
    <property type="project" value="InterPro"/>
</dbReference>
<dbReference type="OrthoDB" id="9996127at2759"/>
<dbReference type="Proteomes" id="UP000799757">
    <property type="component" value="Unassembled WGS sequence"/>
</dbReference>
<dbReference type="EMBL" id="MU002201">
    <property type="protein sequence ID" value="KAF2788614.1"/>
    <property type="molecule type" value="Genomic_DNA"/>
</dbReference>
<dbReference type="Gene3D" id="4.10.240.10">
    <property type="entry name" value="Zn(2)-C6 fungal-type DNA-binding domain"/>
    <property type="match status" value="1"/>
</dbReference>
<feature type="compositionally biased region" description="Low complexity" evidence="4">
    <location>
        <begin position="105"/>
        <end position="115"/>
    </location>
</feature>
<dbReference type="InterPro" id="IPR007219">
    <property type="entry name" value="XnlR_reg_dom"/>
</dbReference>
<dbReference type="GO" id="GO:0005634">
    <property type="term" value="C:nucleus"/>
    <property type="evidence" value="ECO:0007669"/>
    <property type="project" value="UniProtKB-SubCell"/>
</dbReference>
<evidence type="ECO:0000313" key="7">
    <source>
        <dbReference type="Proteomes" id="UP000799757"/>
    </source>
</evidence>
<dbReference type="AlphaFoldDB" id="A0A6A6WXI9"/>
<organism evidence="6 7">
    <name type="scientific">Melanomma pulvis-pyrius CBS 109.77</name>
    <dbReference type="NCBI Taxonomy" id="1314802"/>
    <lineage>
        <taxon>Eukaryota</taxon>
        <taxon>Fungi</taxon>
        <taxon>Dikarya</taxon>
        <taxon>Ascomycota</taxon>
        <taxon>Pezizomycotina</taxon>
        <taxon>Dothideomycetes</taxon>
        <taxon>Pleosporomycetidae</taxon>
        <taxon>Pleosporales</taxon>
        <taxon>Melanommataceae</taxon>
        <taxon>Melanomma</taxon>
    </lineage>
</organism>
<feature type="region of interest" description="Disordered" evidence="4">
    <location>
        <begin position="104"/>
        <end position="133"/>
    </location>
</feature>
<name>A0A6A6WXI9_9PLEO</name>
<dbReference type="CDD" id="cd12148">
    <property type="entry name" value="fungal_TF_MHR"/>
    <property type="match status" value="1"/>
</dbReference>
<dbReference type="PROSITE" id="PS00463">
    <property type="entry name" value="ZN2_CY6_FUNGAL_1"/>
    <property type="match status" value="1"/>
</dbReference>
<reference evidence="6" key="1">
    <citation type="journal article" date="2020" name="Stud. Mycol.">
        <title>101 Dothideomycetes genomes: a test case for predicting lifestyles and emergence of pathogens.</title>
        <authorList>
            <person name="Haridas S."/>
            <person name="Albert R."/>
            <person name="Binder M."/>
            <person name="Bloem J."/>
            <person name="Labutti K."/>
            <person name="Salamov A."/>
            <person name="Andreopoulos B."/>
            <person name="Baker S."/>
            <person name="Barry K."/>
            <person name="Bills G."/>
            <person name="Bluhm B."/>
            <person name="Cannon C."/>
            <person name="Castanera R."/>
            <person name="Culley D."/>
            <person name="Daum C."/>
            <person name="Ezra D."/>
            <person name="Gonzalez J."/>
            <person name="Henrissat B."/>
            <person name="Kuo A."/>
            <person name="Liang C."/>
            <person name="Lipzen A."/>
            <person name="Lutzoni F."/>
            <person name="Magnuson J."/>
            <person name="Mondo S."/>
            <person name="Nolan M."/>
            <person name="Ohm R."/>
            <person name="Pangilinan J."/>
            <person name="Park H.-J."/>
            <person name="Ramirez L."/>
            <person name="Alfaro M."/>
            <person name="Sun H."/>
            <person name="Tritt A."/>
            <person name="Yoshinaga Y."/>
            <person name="Zwiers L.-H."/>
            <person name="Turgeon B."/>
            <person name="Goodwin S."/>
            <person name="Spatafora J."/>
            <person name="Crous P."/>
            <person name="Grigoriev I."/>
        </authorList>
    </citation>
    <scope>NUCLEOTIDE SEQUENCE</scope>
    <source>
        <strain evidence="6">CBS 109.77</strain>
    </source>
</reference>
<comment type="subcellular location">
    <subcellularLocation>
        <location evidence="1">Nucleus</location>
    </subcellularLocation>
</comment>
<dbReference type="InterPro" id="IPR036864">
    <property type="entry name" value="Zn2-C6_fun-type_DNA-bd_sf"/>
</dbReference>
<dbReference type="InterPro" id="IPR050613">
    <property type="entry name" value="Sec_Metabolite_Reg"/>
</dbReference>
<proteinExistence type="predicted"/>
<evidence type="ECO:0000256" key="1">
    <source>
        <dbReference type="ARBA" id="ARBA00004123"/>
    </source>
</evidence>
<sequence length="774" mass="86955">MADTAPSSASETSNGASISPPAGILGRAPIKRARPQLSCTPCRQGKLKCNREHPICDQCAKRSRHEACQYVPPPARNKQAQNMRGRIKNLESLVVNLINQKSQEQEQASAATSGEDTSATQEITNGPNADSFGELRISHAGTETKTNYVGAGHWSSLLKEIEEVKDSLDDYDGDEELQEEQWDDYEARSTVTFGMPRPITKAQLIQEMPPKGEVDRIMPLWFNSSDPLLYIIHAPTFQEEYRQFWQDPSSTSVMWIALLYSAMSLGIILGPRNPGLNAYAGAYDRSSGSIFDKKDHLSGSVNNYQQLASSALVLADIAKCQPYTLEALMVYGECEFLRRDDRHSKIWLMNGVALRVAMRMGYHRDPNAFTSMSPFHGEMRRRVWHVLNMMDTLISFAIGLPTLIRRVESDVSPPRNLYDYDISPAMTELPKSRPISEITPGLYTISKSRICVIFAEAAELSHKVVPPKHSTIMALDKRLLEVHDLIPEGMRVRPMEDCITDPPTLVMARFNIKLLYLKTRVVLHRNYLTAGQADPRFAESRNICVEAAKDILNYQKIVFHACEPGGQLHKVWWYMSSLQTYDYLLAAMILCLELNHLRAVEDSTPRVSDLLEVIEATYGIWTNHPNRFRESIKGAEILRAMLKKCSGPGGPHSSSPNTLSHGTKKSMVNIPLNKSHLTPESIPDEVQPQIWGTWPEVPSLDMPDIPSEIDWTLWDSTMQGQTNMIPQHNLASNNTLEAWIGMNPGLDQTTDNGFHDFQDPLNIYSSTFYIPPSN</sequence>
<dbReference type="SMART" id="SM00906">
    <property type="entry name" value="Fungal_trans"/>
    <property type="match status" value="1"/>
</dbReference>